<keyword evidence="3" id="KW-1185">Reference proteome</keyword>
<dbReference type="Proteomes" id="UP000243542">
    <property type="component" value="Unassembled WGS sequence"/>
</dbReference>
<feature type="signal peptide" evidence="1">
    <location>
        <begin position="1"/>
        <end position="23"/>
    </location>
</feature>
<comment type="caution">
    <text evidence="2">The sequence shown here is derived from an EMBL/GenBank/DDBJ whole genome shotgun (WGS) entry which is preliminary data.</text>
</comment>
<proteinExistence type="predicted"/>
<evidence type="ECO:0000313" key="3">
    <source>
        <dbReference type="Proteomes" id="UP000243542"/>
    </source>
</evidence>
<protein>
    <submittedName>
        <fullName evidence="2">Uncharacterized protein</fullName>
    </submittedName>
</protein>
<keyword evidence="1" id="KW-0732">Signal</keyword>
<reference evidence="2 3" key="1">
    <citation type="submission" date="2017-10" db="EMBL/GenBank/DDBJ databases">
        <title>Sequencing the genomes of 1000 actinobacteria strains.</title>
        <authorList>
            <person name="Klenk H.-P."/>
        </authorList>
    </citation>
    <scope>NUCLEOTIDE SEQUENCE [LARGE SCALE GENOMIC DNA]</scope>
    <source>
        <strain evidence="2 3">DSM 46092</strain>
    </source>
</reference>
<dbReference type="AlphaFoldDB" id="A0A2A9G4G2"/>
<dbReference type="EMBL" id="PDJK01000001">
    <property type="protein sequence ID" value="PFG57519.1"/>
    <property type="molecule type" value="Genomic_DNA"/>
</dbReference>
<feature type="chain" id="PRO_5039507771" evidence="1">
    <location>
        <begin position="24"/>
        <end position="52"/>
    </location>
</feature>
<evidence type="ECO:0000256" key="1">
    <source>
        <dbReference type="SAM" id="SignalP"/>
    </source>
</evidence>
<gene>
    <name evidence="2" type="ORF">ATK36_1108</name>
</gene>
<accession>A0A2A9G4G2</accession>
<name>A0A2A9G4G2_9PSEU</name>
<organism evidence="2 3">
    <name type="scientific">Amycolatopsis sulphurea</name>
    <dbReference type="NCBI Taxonomy" id="76022"/>
    <lineage>
        <taxon>Bacteria</taxon>
        <taxon>Bacillati</taxon>
        <taxon>Actinomycetota</taxon>
        <taxon>Actinomycetes</taxon>
        <taxon>Pseudonocardiales</taxon>
        <taxon>Pseudonocardiaceae</taxon>
        <taxon>Amycolatopsis</taxon>
    </lineage>
</organism>
<dbReference type="RefSeq" id="WP_170069602.1">
    <property type="nucleotide sequence ID" value="NZ_JBIAKZ010000006.1"/>
</dbReference>
<evidence type="ECO:0000313" key="2">
    <source>
        <dbReference type="EMBL" id="PFG57519.1"/>
    </source>
</evidence>
<sequence>MLSTAIVAAAGVSGLLSAQATMAAGDRAGAVAILSKGVQELRVAADRATRLP</sequence>